<dbReference type="RefSeq" id="WP_010758206.1">
    <property type="nucleotide sequence ID" value="NZ_ASWD01000001.1"/>
</dbReference>
<gene>
    <name evidence="1" type="ORF">UAU_03224</name>
</gene>
<accession>R2Q5Y6</accession>
<evidence type="ECO:0000313" key="2">
    <source>
        <dbReference type="Proteomes" id="UP000013782"/>
    </source>
</evidence>
<dbReference type="Pfam" id="PF01501">
    <property type="entry name" value="Glyco_transf_8"/>
    <property type="match status" value="1"/>
</dbReference>
<dbReference type="InterPro" id="IPR002495">
    <property type="entry name" value="Glyco_trans_8"/>
</dbReference>
<dbReference type="InterPro" id="IPR029044">
    <property type="entry name" value="Nucleotide-diphossugar_trans"/>
</dbReference>
<organism evidence="1 2">
    <name type="scientific">Enterococcus pallens ATCC BAA-351</name>
    <dbReference type="NCBI Taxonomy" id="1158607"/>
    <lineage>
        <taxon>Bacteria</taxon>
        <taxon>Bacillati</taxon>
        <taxon>Bacillota</taxon>
        <taxon>Bacilli</taxon>
        <taxon>Lactobacillales</taxon>
        <taxon>Enterococcaceae</taxon>
        <taxon>Enterococcus</taxon>
    </lineage>
</organism>
<protein>
    <submittedName>
        <fullName evidence="1">Uncharacterized protein</fullName>
    </submittedName>
</protein>
<dbReference type="EMBL" id="AJAQ01000033">
    <property type="protein sequence ID" value="EOH91922.1"/>
    <property type="molecule type" value="Genomic_DNA"/>
</dbReference>
<dbReference type="PATRIC" id="fig|1158607.3.peg.3214"/>
<name>R2Q5Y6_9ENTE</name>
<evidence type="ECO:0000313" key="1">
    <source>
        <dbReference type="EMBL" id="EOH91922.1"/>
    </source>
</evidence>
<dbReference type="HOGENOM" id="CLU_050833_3_0_9"/>
<keyword evidence="2" id="KW-1185">Reference proteome</keyword>
<dbReference type="GO" id="GO:0016757">
    <property type="term" value="F:glycosyltransferase activity"/>
    <property type="evidence" value="ECO:0007669"/>
    <property type="project" value="InterPro"/>
</dbReference>
<dbReference type="STRING" id="160454.RV10_GL004147"/>
<reference evidence="1 2" key="1">
    <citation type="submission" date="2013-02" db="EMBL/GenBank/DDBJ databases">
        <title>The Genome Sequence of Enterococcus pallens BAA-351.</title>
        <authorList>
            <consortium name="The Broad Institute Genome Sequencing Platform"/>
            <consortium name="The Broad Institute Genome Sequencing Center for Infectious Disease"/>
            <person name="Earl A.M."/>
            <person name="Gilmore M.S."/>
            <person name="Lebreton F."/>
            <person name="Walker B."/>
            <person name="Young S.K."/>
            <person name="Zeng Q."/>
            <person name="Gargeya S."/>
            <person name="Fitzgerald M."/>
            <person name="Haas B."/>
            <person name="Abouelleil A."/>
            <person name="Alvarado L."/>
            <person name="Arachchi H.M."/>
            <person name="Berlin A.M."/>
            <person name="Chapman S.B."/>
            <person name="Dewar J."/>
            <person name="Goldberg J."/>
            <person name="Griggs A."/>
            <person name="Gujja S."/>
            <person name="Hansen M."/>
            <person name="Howarth C."/>
            <person name="Imamovic A."/>
            <person name="Larimer J."/>
            <person name="McCowan C."/>
            <person name="Murphy C."/>
            <person name="Neiman D."/>
            <person name="Pearson M."/>
            <person name="Priest M."/>
            <person name="Roberts A."/>
            <person name="Saif S."/>
            <person name="Shea T."/>
            <person name="Sisk P."/>
            <person name="Sykes S."/>
            <person name="Wortman J."/>
            <person name="Nusbaum C."/>
            <person name="Birren B."/>
        </authorList>
    </citation>
    <scope>NUCLEOTIDE SEQUENCE [LARGE SCALE GENOMIC DNA]</scope>
    <source>
        <strain evidence="1 2">ATCC BAA-351</strain>
    </source>
</reference>
<dbReference type="AlphaFoldDB" id="R2Q5Y6"/>
<dbReference type="SUPFAM" id="SSF53448">
    <property type="entry name" value="Nucleotide-diphospho-sugar transferases"/>
    <property type="match status" value="1"/>
</dbReference>
<dbReference type="Proteomes" id="UP000013782">
    <property type="component" value="Unassembled WGS sequence"/>
</dbReference>
<sequence>MMTTKAVVYTINQTNIELIATSLFSLIKSYEGEDKLTVFLLVDDIFEKDITILRSFSKIMKKEQIEISIWQMPQELNQLTSLNANGGLTRYNVAKFFLPNYFANFDKIIYLAAETLVLGDISEYFRDFTEESAVGVVKQARDGDDSFSTASMIFSTKVYNQKYPVDKLIAAINNSPATVTEHEFSNQLFKEDSQCLAAKYNTAAVSDTEKQTCVVRNFVDSEERTKPWNHLALMNKWDRAFWTYFTEMKGLVFQAHTSSKSL</sequence>
<comment type="caution">
    <text evidence="1">The sequence shown here is derived from an EMBL/GenBank/DDBJ whole genome shotgun (WGS) entry which is preliminary data.</text>
</comment>
<dbReference type="Gene3D" id="3.90.550.10">
    <property type="entry name" value="Spore Coat Polysaccharide Biosynthesis Protein SpsA, Chain A"/>
    <property type="match status" value="1"/>
</dbReference>
<proteinExistence type="predicted"/>